<reference evidence="1" key="1">
    <citation type="journal article" date="2022" name="Cell">
        <title>Design, construction, and in vivo augmentation of a complex gut microbiome.</title>
        <authorList>
            <person name="Cheng A.G."/>
            <person name="Ho P.Y."/>
            <person name="Aranda-Diaz A."/>
            <person name="Jain S."/>
            <person name="Yu F.B."/>
            <person name="Meng X."/>
            <person name="Wang M."/>
            <person name="Iakiviak M."/>
            <person name="Nagashima K."/>
            <person name="Zhao A."/>
            <person name="Murugkar P."/>
            <person name="Patil A."/>
            <person name="Atabakhsh K."/>
            <person name="Weakley A."/>
            <person name="Yan J."/>
            <person name="Brumbaugh A.R."/>
            <person name="Higginbottom S."/>
            <person name="Dimas A."/>
            <person name="Shiver A.L."/>
            <person name="Deutschbauer A."/>
            <person name="Neff N."/>
            <person name="Sonnenburg J.L."/>
            <person name="Huang K.C."/>
            <person name="Fischbach M.A."/>
        </authorList>
    </citation>
    <scope>NUCLEOTIDE SEQUENCE</scope>
    <source>
        <strain evidence="1">AP11</strain>
    </source>
</reference>
<proteinExistence type="predicted"/>
<dbReference type="GeneID" id="82892077"/>
<dbReference type="EMBL" id="CP102294">
    <property type="protein sequence ID" value="UWN56980.1"/>
    <property type="molecule type" value="Genomic_DNA"/>
</dbReference>
<dbReference type="Pfam" id="PF14114">
    <property type="entry name" value="DUF4286"/>
    <property type="match status" value="1"/>
</dbReference>
<accession>A0ABY5UYD8</accession>
<protein>
    <submittedName>
        <fullName evidence="1">DUF4286 family protein</fullName>
    </submittedName>
</protein>
<dbReference type="RefSeq" id="WP_019245689.1">
    <property type="nucleotide sequence ID" value="NZ_CAPH01000009.1"/>
</dbReference>
<organism evidence="1 2">
    <name type="scientific">Alistipes ihumii AP11</name>
    <dbReference type="NCBI Taxonomy" id="1211813"/>
    <lineage>
        <taxon>Bacteria</taxon>
        <taxon>Pseudomonadati</taxon>
        <taxon>Bacteroidota</taxon>
        <taxon>Bacteroidia</taxon>
        <taxon>Bacteroidales</taxon>
        <taxon>Rikenellaceae</taxon>
        <taxon>Alistipes</taxon>
    </lineage>
</organism>
<dbReference type="InterPro" id="IPR025563">
    <property type="entry name" value="DUF4286"/>
</dbReference>
<evidence type="ECO:0000313" key="2">
    <source>
        <dbReference type="Proteomes" id="UP001059295"/>
    </source>
</evidence>
<evidence type="ECO:0000313" key="1">
    <source>
        <dbReference type="EMBL" id="UWN56980.1"/>
    </source>
</evidence>
<gene>
    <name evidence="1" type="ORF">NQ491_10045</name>
</gene>
<dbReference type="Proteomes" id="UP001059295">
    <property type="component" value="Chromosome"/>
</dbReference>
<sequence>MYIVNTSFMVEPSVHDRWLKFVTEKYIPALRARGFGKVVFTRVLSVDAEDHFTYSLQVNADDMEAYRLIVDELFAEYAATAGALFGQRVLWFNSLMKRVEY</sequence>
<name>A0ABY5UYD8_9BACT</name>
<keyword evidence="2" id="KW-1185">Reference proteome</keyword>